<dbReference type="Gene3D" id="1.20.120.520">
    <property type="entry name" value="nmb1532 protein domain like"/>
    <property type="match status" value="1"/>
</dbReference>
<dbReference type="Proteomes" id="UP001147746">
    <property type="component" value="Unassembled WGS sequence"/>
</dbReference>
<evidence type="ECO:0000259" key="1">
    <source>
        <dbReference type="Pfam" id="PF01814"/>
    </source>
</evidence>
<accession>A0A9W9KVI8</accession>
<dbReference type="EMBL" id="JAPZBO010000003">
    <property type="protein sequence ID" value="KAJ5320752.1"/>
    <property type="molecule type" value="Genomic_DNA"/>
</dbReference>
<evidence type="ECO:0000313" key="3">
    <source>
        <dbReference type="Proteomes" id="UP001147746"/>
    </source>
</evidence>
<dbReference type="AlphaFoldDB" id="A0A9W9KVI8"/>
<dbReference type="PANTHER" id="PTHR35585:SF1">
    <property type="entry name" value="HHE DOMAIN PROTEIN (AFU_ORTHOLOGUE AFUA_4G00730)"/>
    <property type="match status" value="1"/>
</dbReference>
<proteinExistence type="predicted"/>
<keyword evidence="3" id="KW-1185">Reference proteome</keyword>
<sequence>MHRITDAIREDHREIQSYYDLICNAEDSDEQTRFQNQFTWELARHVVGEELVLYPALEAQLPNADTSDDRQQHRTIKEKLEIFQSMSCSDPRFIPTMTILMEDLSAHVHIEETRNLVQLEASITAEESIRLARSFDRAKSFAPTRAHPELPDSSYETVADFVAAPLDHLVDLFRRWPGDGLTPIPEME</sequence>
<dbReference type="OrthoDB" id="9983919at2759"/>
<reference evidence="2" key="2">
    <citation type="journal article" date="2023" name="IMA Fungus">
        <title>Comparative genomic study of the Penicillium genus elucidates a diverse pangenome and 15 lateral gene transfer events.</title>
        <authorList>
            <person name="Petersen C."/>
            <person name="Sorensen T."/>
            <person name="Nielsen M.R."/>
            <person name="Sondergaard T.E."/>
            <person name="Sorensen J.L."/>
            <person name="Fitzpatrick D.A."/>
            <person name="Frisvad J.C."/>
            <person name="Nielsen K.L."/>
        </authorList>
    </citation>
    <scope>NUCLEOTIDE SEQUENCE</scope>
    <source>
        <strain evidence="2">IBT 21472</strain>
    </source>
</reference>
<gene>
    <name evidence="2" type="ORF">N7476_003754</name>
</gene>
<protein>
    <recommendedName>
        <fullName evidence="1">Hemerythrin-like domain-containing protein</fullName>
    </recommendedName>
</protein>
<reference evidence="2" key="1">
    <citation type="submission" date="2022-12" db="EMBL/GenBank/DDBJ databases">
        <authorList>
            <person name="Petersen C."/>
        </authorList>
    </citation>
    <scope>NUCLEOTIDE SEQUENCE</scope>
    <source>
        <strain evidence="2">IBT 21472</strain>
    </source>
</reference>
<feature type="domain" description="Hemerythrin-like" evidence="1">
    <location>
        <begin position="4"/>
        <end position="113"/>
    </location>
</feature>
<dbReference type="Pfam" id="PF01814">
    <property type="entry name" value="Hemerythrin"/>
    <property type="match status" value="1"/>
</dbReference>
<dbReference type="InterPro" id="IPR012312">
    <property type="entry name" value="Hemerythrin-like"/>
</dbReference>
<comment type="caution">
    <text evidence="2">The sequence shown here is derived from an EMBL/GenBank/DDBJ whole genome shotgun (WGS) entry which is preliminary data.</text>
</comment>
<name>A0A9W9KVI8_9EURO</name>
<evidence type="ECO:0000313" key="2">
    <source>
        <dbReference type="EMBL" id="KAJ5320752.1"/>
    </source>
</evidence>
<organism evidence="2 3">
    <name type="scientific">Penicillium atrosanguineum</name>
    <dbReference type="NCBI Taxonomy" id="1132637"/>
    <lineage>
        <taxon>Eukaryota</taxon>
        <taxon>Fungi</taxon>
        <taxon>Dikarya</taxon>
        <taxon>Ascomycota</taxon>
        <taxon>Pezizomycotina</taxon>
        <taxon>Eurotiomycetes</taxon>
        <taxon>Eurotiomycetidae</taxon>
        <taxon>Eurotiales</taxon>
        <taxon>Aspergillaceae</taxon>
        <taxon>Penicillium</taxon>
    </lineage>
</organism>
<dbReference type="PANTHER" id="PTHR35585">
    <property type="entry name" value="HHE DOMAIN PROTEIN (AFU_ORTHOLOGUE AFUA_4G00730)"/>
    <property type="match status" value="1"/>
</dbReference>